<dbReference type="EMBL" id="LAFY01004263">
    <property type="protein sequence ID" value="KJX93503.1"/>
    <property type="molecule type" value="Genomic_DNA"/>
</dbReference>
<feature type="compositionally biased region" description="Low complexity" evidence="1">
    <location>
        <begin position="325"/>
        <end position="337"/>
    </location>
</feature>
<reference evidence="2 3" key="1">
    <citation type="submission" date="2015-03" db="EMBL/GenBank/DDBJ databases">
        <title>RNA-seq based gene annotation and comparative genomics of four Zymoseptoria species reveal species-specific pathogenicity related genes and transposable element activity.</title>
        <authorList>
            <person name="Grandaubert J."/>
            <person name="Bhattacharyya A."/>
            <person name="Stukenbrock E.H."/>
        </authorList>
    </citation>
    <scope>NUCLEOTIDE SEQUENCE [LARGE SCALE GENOMIC DNA]</scope>
    <source>
        <strain evidence="2 3">Zb18110</strain>
    </source>
</reference>
<comment type="caution">
    <text evidence="2">The sequence shown here is derived from an EMBL/GenBank/DDBJ whole genome shotgun (WGS) entry which is preliminary data.</text>
</comment>
<feature type="region of interest" description="Disordered" evidence="1">
    <location>
        <begin position="237"/>
        <end position="382"/>
    </location>
</feature>
<accession>A0A0F4G800</accession>
<feature type="compositionally biased region" description="Basic and acidic residues" evidence="1">
    <location>
        <begin position="237"/>
        <end position="252"/>
    </location>
</feature>
<organism evidence="2 3">
    <name type="scientific">Zymoseptoria brevis</name>
    <dbReference type="NCBI Taxonomy" id="1047168"/>
    <lineage>
        <taxon>Eukaryota</taxon>
        <taxon>Fungi</taxon>
        <taxon>Dikarya</taxon>
        <taxon>Ascomycota</taxon>
        <taxon>Pezizomycotina</taxon>
        <taxon>Dothideomycetes</taxon>
        <taxon>Dothideomycetidae</taxon>
        <taxon>Mycosphaerellales</taxon>
        <taxon>Mycosphaerellaceae</taxon>
        <taxon>Zymoseptoria</taxon>
    </lineage>
</organism>
<feature type="region of interest" description="Disordered" evidence="1">
    <location>
        <begin position="69"/>
        <end position="176"/>
    </location>
</feature>
<gene>
    <name evidence="2" type="ORF">TI39_contig4304g00009</name>
</gene>
<feature type="compositionally biased region" description="Basic residues" evidence="1">
    <location>
        <begin position="262"/>
        <end position="281"/>
    </location>
</feature>
<dbReference type="Proteomes" id="UP000033647">
    <property type="component" value="Unassembled WGS sequence"/>
</dbReference>
<feature type="compositionally biased region" description="Acidic residues" evidence="1">
    <location>
        <begin position="356"/>
        <end position="372"/>
    </location>
</feature>
<evidence type="ECO:0000313" key="2">
    <source>
        <dbReference type="EMBL" id="KJX93503.1"/>
    </source>
</evidence>
<dbReference type="STRING" id="1047168.A0A0F4G800"/>
<name>A0A0F4G800_9PEZI</name>
<evidence type="ECO:0000313" key="3">
    <source>
        <dbReference type="Proteomes" id="UP000033647"/>
    </source>
</evidence>
<keyword evidence="3" id="KW-1185">Reference proteome</keyword>
<dbReference type="AlphaFoldDB" id="A0A0F4G800"/>
<feature type="compositionally biased region" description="Low complexity" evidence="1">
    <location>
        <begin position="346"/>
        <end position="355"/>
    </location>
</feature>
<feature type="compositionally biased region" description="Basic residues" evidence="1">
    <location>
        <begin position="305"/>
        <end position="315"/>
    </location>
</feature>
<dbReference type="OrthoDB" id="3649942at2759"/>
<feature type="compositionally biased region" description="Basic and acidic residues" evidence="1">
    <location>
        <begin position="373"/>
        <end position="382"/>
    </location>
</feature>
<feature type="compositionally biased region" description="Polar residues" evidence="1">
    <location>
        <begin position="160"/>
        <end position="176"/>
    </location>
</feature>
<sequence length="382" mass="40520">MPPGQSIPGNLSWAVAKKICTQQDMERLACAYLNATETVNFNADQAAKDFGGGKAESFKRGIWVITKKIKDYKDTGDGEGEQNDPTDRAADAPSSKGKAKAKSKPSRKRKAAAEDAGEGDADAEAPKTKKHGGSKKTATPEVSSEVKAEPGNDDDEDHQTSNISTPHIKQSSNTYKNINMSSEAFTNMSDTELRRYAACWLKSEHATDWVAAHKLFDQEEKTKLDSFKRMTNRAIKVFKDLDGSTADDKEGGEGADNDSATAKKKTAAPKKKAASPKKRKVKTEGDEEENAEGEGDGSVEPPAAKKPKASPKKRKTAAEKKAEVAEAAAAKTAADAKAAAEKTAADAEAAAAETAADAEEPAGAEAEGDDEEAAPKTEDQDD</sequence>
<evidence type="ECO:0000256" key="1">
    <source>
        <dbReference type="SAM" id="MobiDB-lite"/>
    </source>
</evidence>
<feature type="compositionally biased region" description="Basic residues" evidence="1">
    <location>
        <begin position="97"/>
        <end position="110"/>
    </location>
</feature>
<proteinExistence type="predicted"/>
<feature type="compositionally biased region" description="Acidic residues" evidence="1">
    <location>
        <begin position="285"/>
        <end position="297"/>
    </location>
</feature>
<protein>
    <submittedName>
        <fullName evidence="2">Uncharacterized protein</fullName>
    </submittedName>
</protein>